<evidence type="ECO:0000256" key="1">
    <source>
        <dbReference type="SAM" id="MobiDB-lite"/>
    </source>
</evidence>
<keyword evidence="3" id="KW-1185">Reference proteome</keyword>
<sequence length="77" mass="8676">MVQLVGQLGVSRRRTPRRSDPSQGGTSSGNRLRRQITCRFFLSTKPRYRNKTPTIATAITNKSDETKLCHAEKLTSL</sequence>
<feature type="region of interest" description="Disordered" evidence="1">
    <location>
        <begin position="1"/>
        <end position="34"/>
    </location>
</feature>
<proteinExistence type="predicted"/>
<protein>
    <submittedName>
        <fullName evidence="2">Uncharacterized protein</fullName>
    </submittedName>
</protein>
<gene>
    <name evidence="2" type="ORF">G7K_5805-t1</name>
</gene>
<reference evidence="2 3" key="3">
    <citation type="journal article" date="2015" name="Genome Announc.">
        <title>Draft Genome Sequence of the Archiascomycetous Yeast Saitoella complicata.</title>
        <authorList>
            <person name="Yamauchi K."/>
            <person name="Kondo S."/>
            <person name="Hamamoto M."/>
            <person name="Takahashi Y."/>
            <person name="Ogura Y."/>
            <person name="Hayashi T."/>
            <person name="Nishida H."/>
        </authorList>
    </citation>
    <scope>NUCLEOTIDE SEQUENCE [LARGE SCALE GENOMIC DNA]</scope>
    <source>
        <strain evidence="2 3">NRRL Y-17804</strain>
    </source>
</reference>
<organism evidence="2 3">
    <name type="scientific">Saitoella complicata (strain BCRC 22490 / CBS 7301 / JCM 7358 / NBRC 10748 / NRRL Y-17804)</name>
    <dbReference type="NCBI Taxonomy" id="698492"/>
    <lineage>
        <taxon>Eukaryota</taxon>
        <taxon>Fungi</taxon>
        <taxon>Dikarya</taxon>
        <taxon>Ascomycota</taxon>
        <taxon>Taphrinomycotina</taxon>
        <taxon>Taphrinomycotina incertae sedis</taxon>
        <taxon>Saitoella</taxon>
    </lineage>
</organism>
<reference evidence="2 3" key="2">
    <citation type="journal article" date="2014" name="J. Gen. Appl. Microbiol.">
        <title>The early diverging ascomycetous budding yeast Saitoella complicata has three histone deacetylases belonging to the Clr6, Hos2, and Rpd3 lineages.</title>
        <authorList>
            <person name="Nishida H."/>
            <person name="Matsumoto T."/>
            <person name="Kondo S."/>
            <person name="Hamamoto M."/>
            <person name="Yoshikawa H."/>
        </authorList>
    </citation>
    <scope>NUCLEOTIDE SEQUENCE [LARGE SCALE GENOMIC DNA]</scope>
    <source>
        <strain evidence="2 3">NRRL Y-17804</strain>
    </source>
</reference>
<evidence type="ECO:0000313" key="3">
    <source>
        <dbReference type="Proteomes" id="UP000033140"/>
    </source>
</evidence>
<dbReference type="AlphaFoldDB" id="A0A0E9NPA5"/>
<dbReference type="EMBL" id="BACD03000051">
    <property type="protein sequence ID" value="GAO51712.1"/>
    <property type="molecule type" value="Genomic_DNA"/>
</dbReference>
<evidence type="ECO:0000313" key="2">
    <source>
        <dbReference type="EMBL" id="GAO51712.1"/>
    </source>
</evidence>
<reference evidence="2 3" key="1">
    <citation type="journal article" date="2011" name="J. Gen. Appl. Microbiol.">
        <title>Draft genome sequencing of the enigmatic yeast Saitoella complicata.</title>
        <authorList>
            <person name="Nishida H."/>
            <person name="Hamamoto M."/>
            <person name="Sugiyama J."/>
        </authorList>
    </citation>
    <scope>NUCLEOTIDE SEQUENCE [LARGE SCALE GENOMIC DNA]</scope>
    <source>
        <strain evidence="2 3">NRRL Y-17804</strain>
    </source>
</reference>
<comment type="caution">
    <text evidence="2">The sequence shown here is derived from an EMBL/GenBank/DDBJ whole genome shotgun (WGS) entry which is preliminary data.</text>
</comment>
<name>A0A0E9NPA5_SAICN</name>
<accession>A0A0E9NPA5</accession>
<dbReference type="Proteomes" id="UP000033140">
    <property type="component" value="Unassembled WGS sequence"/>
</dbReference>